<keyword evidence="1" id="KW-0175">Coiled coil</keyword>
<proteinExistence type="predicted"/>
<organism evidence="2 3">
    <name type="scientific">Marasmiellus scandens</name>
    <dbReference type="NCBI Taxonomy" id="2682957"/>
    <lineage>
        <taxon>Eukaryota</taxon>
        <taxon>Fungi</taxon>
        <taxon>Dikarya</taxon>
        <taxon>Basidiomycota</taxon>
        <taxon>Agaricomycotina</taxon>
        <taxon>Agaricomycetes</taxon>
        <taxon>Agaricomycetidae</taxon>
        <taxon>Agaricales</taxon>
        <taxon>Marasmiineae</taxon>
        <taxon>Omphalotaceae</taxon>
        <taxon>Marasmiellus</taxon>
    </lineage>
</organism>
<reference evidence="2 3" key="1">
    <citation type="submission" date="2024-01" db="EMBL/GenBank/DDBJ databases">
        <title>A draft genome for the cacao thread blight pathogen Marasmiellus scandens.</title>
        <authorList>
            <person name="Baruah I.K."/>
            <person name="Leung J."/>
            <person name="Bukari Y."/>
            <person name="Amoako-Attah I."/>
            <person name="Meinhardt L.W."/>
            <person name="Bailey B.A."/>
            <person name="Cohen S.P."/>
        </authorList>
    </citation>
    <scope>NUCLEOTIDE SEQUENCE [LARGE SCALE GENOMIC DNA]</scope>
    <source>
        <strain evidence="2 3">GH-19</strain>
    </source>
</reference>
<evidence type="ECO:0000313" key="3">
    <source>
        <dbReference type="Proteomes" id="UP001498398"/>
    </source>
</evidence>
<sequence>MAAEAEKYSRELTALQNSNANLQNSLDNLQSSKKAEVEKLSSEIAELRSRLEDIQEMDKVIDSTQNPQAIEIEDLKAEKTQVEASLFLRKFHLFQ</sequence>
<dbReference type="Proteomes" id="UP001498398">
    <property type="component" value="Unassembled WGS sequence"/>
</dbReference>
<gene>
    <name evidence="2" type="ORF">VKT23_016252</name>
</gene>
<name>A0ABR1J034_9AGAR</name>
<dbReference type="EMBL" id="JBANRG010000059">
    <property type="protein sequence ID" value="KAK7442280.1"/>
    <property type="molecule type" value="Genomic_DNA"/>
</dbReference>
<keyword evidence="3" id="KW-1185">Reference proteome</keyword>
<accession>A0ABR1J034</accession>
<comment type="caution">
    <text evidence="2">The sequence shown here is derived from an EMBL/GenBank/DDBJ whole genome shotgun (WGS) entry which is preliminary data.</text>
</comment>
<feature type="coiled-coil region" evidence="1">
    <location>
        <begin position="5"/>
        <end position="57"/>
    </location>
</feature>
<protein>
    <submittedName>
        <fullName evidence="2">Uncharacterized protein</fullName>
    </submittedName>
</protein>
<dbReference type="SUPFAM" id="SSF161270">
    <property type="entry name" value="PspA lactotransferrin-binding region"/>
    <property type="match status" value="1"/>
</dbReference>
<evidence type="ECO:0000256" key="1">
    <source>
        <dbReference type="SAM" id="Coils"/>
    </source>
</evidence>
<evidence type="ECO:0000313" key="2">
    <source>
        <dbReference type="EMBL" id="KAK7442280.1"/>
    </source>
</evidence>